<dbReference type="GO" id="GO:0090374">
    <property type="term" value="P:oligopeptide export from mitochondrion"/>
    <property type="evidence" value="ECO:0007669"/>
    <property type="project" value="TreeGrafter"/>
</dbReference>
<dbReference type="InterPro" id="IPR011527">
    <property type="entry name" value="ABC1_TM_dom"/>
</dbReference>
<keyword evidence="7 10" id="KW-0472">Membrane</keyword>
<feature type="transmembrane region" description="Helical" evidence="10">
    <location>
        <begin position="564"/>
        <end position="583"/>
    </location>
</feature>
<evidence type="ECO:0000259" key="12">
    <source>
        <dbReference type="PROSITE" id="PS50929"/>
    </source>
</evidence>
<protein>
    <submittedName>
        <fullName evidence="14">ATP-dependent permease MDL2</fullName>
    </submittedName>
</protein>
<dbReference type="EMBL" id="AZHB01000008">
    <property type="protein sequence ID" value="OAA66189.1"/>
    <property type="molecule type" value="Genomic_DNA"/>
</dbReference>
<dbReference type="InterPro" id="IPR006569">
    <property type="entry name" value="CID_dom"/>
</dbReference>
<evidence type="ECO:0000313" key="14">
    <source>
        <dbReference type="EMBL" id="OAA66189.1"/>
    </source>
</evidence>
<dbReference type="GO" id="GO:0005524">
    <property type="term" value="F:ATP binding"/>
    <property type="evidence" value="ECO:0007669"/>
    <property type="project" value="UniProtKB-KW"/>
</dbReference>
<dbReference type="GeneID" id="30020319"/>
<sequence length="1032" mass="112620">MAYNDDAVLARLSALNESHDSIATAAQWIMFHKRHADRTVALWMQRLKDSSATRRLSLIYLANASQHTEVAQQSRIRRKEDFIIAFSPIIAEATALAYKGAPAEIHGKLRRVIDVWKDRNIFEAPIQNAIEARLDELDKAKGTSRPGFGSSPFTSNTAAAPPPEFAPLISGLQKVQKLSAPLKSTLESANQEYEKQTGPSVAVPSAPVFAARLNGLLKTLSNAETTTRESVAARESLIADLEKMLQEHRSELEIAHEALSQLSARKVEIEEKKQQVELAIMRALGPADGNESHPNGEEGVSVQEPGRPEMEALTPPAMEEFTPPPPDTEPLSPIDETEVNTEMEEPPKQKPQSSSKKDPNDDEADFEFKKSDRATQAAQVNLAAKLSKDSKQPAKAGLKEIWRLIKVARPELRWLGIAFIFLVISSSVTMSIPFSVGRILDLATKGEVEDIRLFGLTLNQFFIGLAGILTLGAMANFGRVILLRIVGERVVARLRSQLYRRTYVQDAEFFDANRVGDLISRLSSDTVIVGKSVTQNLSDGLRALFSGGAGFAIMVWTSPKLTGLLLLMFPPIAIGAFFYGRAIRNISRSIQKNLGTLTKIAEERLGNIKTSQAFVGEVQEVGRYNRQIRRIFALGKKESLVAATFFASTGWAGNMTILAMLVVGGSFVRGGTMSLGDLTSFMMYTAFAGSSLFGLSGFYSELMKGVGAASRLFELQDRRPGIHQTVGKPVKSAQGPIRFSNVSFAYPTRPAVKIFNGLDFEIPSGSNVCVVGPSGGGKSTVASLLLRFYNPTEGSISINGVDISGMNVKSLRRRIGMVSQEPVLFSGTIAENIAYGKPHASRTEIIAAARRANCNFISDLPDGLETQVGARGSQLSGGQKQRIAIARALLKDPDILILDEATSALDAESETLVNEALAGLLRGHNTTISIAHRLSTIKRSDQIIVLNNEGKVAEIGSYTQLAANKDSAFSKLMEWQMSGGEIPEKRASSAAAHITEAEYMEQERQTDEEELIEEEEQKEDEAKSETTEQKQR</sequence>
<dbReference type="PROSITE" id="PS50929">
    <property type="entry name" value="ABC_TM1F"/>
    <property type="match status" value="1"/>
</dbReference>
<dbReference type="PROSITE" id="PS51391">
    <property type="entry name" value="CID"/>
    <property type="match status" value="1"/>
</dbReference>
<feature type="domain" description="ABC transporter" evidence="11">
    <location>
        <begin position="737"/>
        <end position="974"/>
    </location>
</feature>
<dbReference type="InterPro" id="IPR039421">
    <property type="entry name" value="Type_1_exporter"/>
</dbReference>
<dbReference type="PANTHER" id="PTHR43394">
    <property type="entry name" value="ATP-DEPENDENT PERMEASE MDL1, MITOCHONDRIAL"/>
    <property type="match status" value="1"/>
</dbReference>
<keyword evidence="8" id="KW-0175">Coiled coil</keyword>
<keyword evidence="4" id="KW-0547">Nucleotide-binding</keyword>
<feature type="region of interest" description="Disordered" evidence="9">
    <location>
        <begin position="286"/>
        <end position="373"/>
    </location>
</feature>
<evidence type="ECO:0000256" key="3">
    <source>
        <dbReference type="ARBA" id="ARBA00022692"/>
    </source>
</evidence>
<dbReference type="InterPro" id="IPR036640">
    <property type="entry name" value="ABC1_TM_sf"/>
</dbReference>
<evidence type="ECO:0000256" key="2">
    <source>
        <dbReference type="ARBA" id="ARBA00005580"/>
    </source>
</evidence>
<dbReference type="STRING" id="1081104.A0A167YD24"/>
<feature type="region of interest" description="Disordered" evidence="9">
    <location>
        <begin position="141"/>
        <end position="160"/>
    </location>
</feature>
<evidence type="ECO:0000256" key="5">
    <source>
        <dbReference type="ARBA" id="ARBA00022840"/>
    </source>
</evidence>
<feature type="region of interest" description="Disordered" evidence="9">
    <location>
        <begin position="982"/>
        <end position="1032"/>
    </location>
</feature>
<comment type="subcellular location">
    <subcellularLocation>
        <location evidence="1">Membrane</location>
        <topology evidence="1">Multi-pass membrane protein</topology>
    </subcellularLocation>
</comment>
<dbReference type="Proteomes" id="UP000076744">
    <property type="component" value="Unassembled WGS sequence"/>
</dbReference>
<dbReference type="Gene3D" id="1.25.40.90">
    <property type="match status" value="1"/>
</dbReference>
<comment type="similarity">
    <text evidence="2">Belongs to the ABC transporter superfamily. ABCB family. Mitochondrial peptide exporter (TC 3.A.1.212) subfamily.</text>
</comment>
<evidence type="ECO:0000256" key="1">
    <source>
        <dbReference type="ARBA" id="ARBA00004141"/>
    </source>
</evidence>
<evidence type="ECO:0000259" key="11">
    <source>
        <dbReference type="PROSITE" id="PS50893"/>
    </source>
</evidence>
<dbReference type="PANTHER" id="PTHR43394:SF1">
    <property type="entry name" value="ATP-BINDING CASSETTE SUB-FAMILY B MEMBER 10, MITOCHONDRIAL"/>
    <property type="match status" value="1"/>
</dbReference>
<evidence type="ECO:0000256" key="6">
    <source>
        <dbReference type="ARBA" id="ARBA00022989"/>
    </source>
</evidence>
<feature type="domain" description="CID" evidence="13">
    <location>
        <begin position="1"/>
        <end position="138"/>
    </location>
</feature>
<evidence type="ECO:0000256" key="4">
    <source>
        <dbReference type="ARBA" id="ARBA00022741"/>
    </source>
</evidence>
<dbReference type="CDD" id="cd17003">
    <property type="entry name" value="CID_Rtt103"/>
    <property type="match status" value="1"/>
</dbReference>
<dbReference type="Gene3D" id="1.20.1560.10">
    <property type="entry name" value="ABC transporter type 1, transmembrane domain"/>
    <property type="match status" value="2"/>
</dbReference>
<reference evidence="14 15" key="1">
    <citation type="journal article" date="2016" name="Genome Biol. Evol.">
        <title>Divergent and convergent evolution of fungal pathogenicity.</title>
        <authorList>
            <person name="Shang Y."/>
            <person name="Xiao G."/>
            <person name="Zheng P."/>
            <person name="Cen K."/>
            <person name="Zhan S."/>
            <person name="Wang C."/>
        </authorList>
    </citation>
    <scope>NUCLEOTIDE SEQUENCE [LARGE SCALE GENOMIC DNA]</scope>
    <source>
        <strain evidence="14 15">ARSEF 2679</strain>
    </source>
</reference>
<feature type="compositionally biased region" description="Basic and acidic residues" evidence="9">
    <location>
        <begin position="1020"/>
        <end position="1032"/>
    </location>
</feature>
<dbReference type="Pfam" id="PF00664">
    <property type="entry name" value="ABC_membrane"/>
    <property type="match status" value="1"/>
</dbReference>
<dbReference type="SUPFAM" id="SSF52540">
    <property type="entry name" value="P-loop containing nucleoside triphosphate hydrolases"/>
    <property type="match status" value="1"/>
</dbReference>
<evidence type="ECO:0000256" key="9">
    <source>
        <dbReference type="SAM" id="MobiDB-lite"/>
    </source>
</evidence>
<name>A0A167YD24_CORFA</name>
<keyword evidence="15" id="KW-1185">Reference proteome</keyword>
<keyword evidence="3 10" id="KW-0812">Transmembrane</keyword>
<accession>A0A167YD24</accession>
<proteinExistence type="inferred from homology"/>
<feature type="transmembrane region" description="Helical" evidence="10">
    <location>
        <begin position="461"/>
        <end position="486"/>
    </location>
</feature>
<dbReference type="FunFam" id="3.40.50.300:FF:000218">
    <property type="entry name" value="Multidrug ABC transporter ATP-binding protein"/>
    <property type="match status" value="1"/>
</dbReference>
<evidence type="ECO:0000256" key="8">
    <source>
        <dbReference type="SAM" id="Coils"/>
    </source>
</evidence>
<keyword evidence="5" id="KW-0067">ATP-binding</keyword>
<dbReference type="InterPro" id="IPR047883">
    <property type="entry name" value="Rtt103-like_CID"/>
</dbReference>
<evidence type="ECO:0000313" key="15">
    <source>
        <dbReference type="Proteomes" id="UP000076744"/>
    </source>
</evidence>
<evidence type="ECO:0000256" key="10">
    <source>
        <dbReference type="SAM" id="Phobius"/>
    </source>
</evidence>
<organism evidence="14 15">
    <name type="scientific">Cordyceps fumosorosea (strain ARSEF 2679)</name>
    <name type="common">Isaria fumosorosea</name>
    <dbReference type="NCBI Taxonomy" id="1081104"/>
    <lineage>
        <taxon>Eukaryota</taxon>
        <taxon>Fungi</taxon>
        <taxon>Dikarya</taxon>
        <taxon>Ascomycota</taxon>
        <taxon>Pezizomycotina</taxon>
        <taxon>Sordariomycetes</taxon>
        <taxon>Hypocreomycetidae</taxon>
        <taxon>Hypocreales</taxon>
        <taxon>Cordycipitaceae</taxon>
        <taxon>Cordyceps</taxon>
    </lineage>
</organism>
<feature type="compositionally biased region" description="Acidic residues" evidence="9">
    <location>
        <begin position="1006"/>
        <end position="1019"/>
    </location>
</feature>
<dbReference type="InterPro" id="IPR003439">
    <property type="entry name" value="ABC_transporter-like_ATP-bd"/>
</dbReference>
<dbReference type="Pfam" id="PF00005">
    <property type="entry name" value="ABC_tran"/>
    <property type="match status" value="1"/>
</dbReference>
<feature type="transmembrane region" description="Helical" evidence="10">
    <location>
        <begin position="681"/>
        <end position="702"/>
    </location>
</feature>
<feature type="transmembrane region" description="Helical" evidence="10">
    <location>
        <begin position="639"/>
        <end position="661"/>
    </location>
</feature>
<dbReference type="SMART" id="SM00582">
    <property type="entry name" value="RPR"/>
    <property type="match status" value="1"/>
</dbReference>
<dbReference type="InterPro" id="IPR027417">
    <property type="entry name" value="P-loop_NTPase"/>
</dbReference>
<dbReference type="GO" id="GO:0099122">
    <property type="term" value="F:RNA polymerase II C-terminal domain binding"/>
    <property type="evidence" value="ECO:0007669"/>
    <property type="project" value="InterPro"/>
</dbReference>
<dbReference type="GO" id="GO:0015421">
    <property type="term" value="F:ABC-type oligopeptide transporter activity"/>
    <property type="evidence" value="ECO:0007669"/>
    <property type="project" value="TreeGrafter"/>
</dbReference>
<gene>
    <name evidence="14" type="ORF">ISF_04027</name>
</gene>
<dbReference type="SUPFAM" id="SSF90123">
    <property type="entry name" value="ABC transporter transmembrane region"/>
    <property type="match status" value="1"/>
</dbReference>
<dbReference type="PROSITE" id="PS00211">
    <property type="entry name" value="ABC_TRANSPORTER_1"/>
    <property type="match status" value="1"/>
</dbReference>
<dbReference type="GO" id="GO:0016887">
    <property type="term" value="F:ATP hydrolysis activity"/>
    <property type="evidence" value="ECO:0007669"/>
    <property type="project" value="InterPro"/>
</dbReference>
<dbReference type="InterPro" id="IPR017871">
    <property type="entry name" value="ABC_transporter-like_CS"/>
</dbReference>
<feature type="transmembrane region" description="Helical" evidence="10">
    <location>
        <begin position="541"/>
        <end position="558"/>
    </location>
</feature>
<dbReference type="AlphaFoldDB" id="A0A167YD24"/>
<evidence type="ECO:0000259" key="13">
    <source>
        <dbReference type="PROSITE" id="PS51391"/>
    </source>
</evidence>
<dbReference type="InterPro" id="IPR003593">
    <property type="entry name" value="AAA+_ATPase"/>
</dbReference>
<dbReference type="SMART" id="SM00382">
    <property type="entry name" value="AAA"/>
    <property type="match status" value="1"/>
</dbReference>
<dbReference type="PROSITE" id="PS50893">
    <property type="entry name" value="ABC_TRANSPORTER_2"/>
    <property type="match status" value="1"/>
</dbReference>
<dbReference type="SUPFAM" id="SSF48464">
    <property type="entry name" value="ENTH/VHS domain"/>
    <property type="match status" value="1"/>
</dbReference>
<dbReference type="RefSeq" id="XP_018705213.1">
    <property type="nucleotide sequence ID" value="XM_018847633.1"/>
</dbReference>
<dbReference type="InterPro" id="IPR008942">
    <property type="entry name" value="ENTH_VHS"/>
</dbReference>
<comment type="caution">
    <text evidence="14">The sequence shown here is derived from an EMBL/GenBank/DDBJ whole genome shotgun (WGS) entry which is preliminary data.</text>
</comment>
<dbReference type="CDD" id="cd03249">
    <property type="entry name" value="ABC_MTABC3_MDL1_MDL2"/>
    <property type="match status" value="1"/>
</dbReference>
<dbReference type="FunFam" id="1.25.40.90:FF:000030">
    <property type="entry name" value="DUF618 domain protein"/>
    <property type="match status" value="1"/>
</dbReference>
<dbReference type="GO" id="GO:0005743">
    <property type="term" value="C:mitochondrial inner membrane"/>
    <property type="evidence" value="ECO:0007669"/>
    <property type="project" value="TreeGrafter"/>
</dbReference>
<dbReference type="Gene3D" id="3.40.50.300">
    <property type="entry name" value="P-loop containing nucleotide triphosphate hydrolases"/>
    <property type="match status" value="1"/>
</dbReference>
<dbReference type="CDD" id="cd18573">
    <property type="entry name" value="ABC_6TM_ABCB10_like"/>
    <property type="match status" value="1"/>
</dbReference>
<feature type="transmembrane region" description="Helical" evidence="10">
    <location>
        <begin position="412"/>
        <end position="432"/>
    </location>
</feature>
<dbReference type="GO" id="GO:0031124">
    <property type="term" value="P:mRNA 3'-end processing"/>
    <property type="evidence" value="ECO:0007669"/>
    <property type="project" value="InterPro"/>
</dbReference>
<dbReference type="Pfam" id="PF04818">
    <property type="entry name" value="CID"/>
    <property type="match status" value="1"/>
</dbReference>
<keyword evidence="6 10" id="KW-1133">Transmembrane helix</keyword>
<feature type="compositionally biased region" description="Acidic residues" evidence="9">
    <location>
        <begin position="335"/>
        <end position="344"/>
    </location>
</feature>
<dbReference type="FunFam" id="1.20.1560.10:FF:000095">
    <property type="entry name" value="ABC multidrug transporter Mdr2"/>
    <property type="match status" value="1"/>
</dbReference>
<feature type="domain" description="ABC transmembrane type-1" evidence="12">
    <location>
        <begin position="417"/>
        <end position="704"/>
    </location>
</feature>
<evidence type="ECO:0000256" key="7">
    <source>
        <dbReference type="ARBA" id="ARBA00023136"/>
    </source>
</evidence>
<dbReference type="OrthoDB" id="6500128at2759"/>
<feature type="coiled-coil region" evidence="8">
    <location>
        <begin position="231"/>
        <end position="279"/>
    </location>
</feature>